<evidence type="ECO:0000259" key="3">
    <source>
        <dbReference type="PROSITE" id="PS50041"/>
    </source>
</evidence>
<keyword evidence="5" id="KW-1185">Reference proteome</keyword>
<proteinExistence type="predicted"/>
<dbReference type="PROSITE" id="PS00615">
    <property type="entry name" value="C_TYPE_LECTIN_1"/>
    <property type="match status" value="1"/>
</dbReference>
<dbReference type="Proteomes" id="UP000593567">
    <property type="component" value="Unassembled WGS sequence"/>
</dbReference>
<accession>A0A7J7K5J4</accession>
<feature type="domain" description="C-type lectin" evidence="3">
    <location>
        <begin position="31"/>
        <end position="149"/>
    </location>
</feature>
<evidence type="ECO:0000256" key="2">
    <source>
        <dbReference type="SAM" id="MobiDB-lite"/>
    </source>
</evidence>
<dbReference type="InterPro" id="IPR001304">
    <property type="entry name" value="C-type_lectin-like"/>
</dbReference>
<dbReference type="EMBL" id="VXIV02001335">
    <property type="protein sequence ID" value="KAF6033445.1"/>
    <property type="molecule type" value="Genomic_DNA"/>
</dbReference>
<dbReference type="Pfam" id="PF00059">
    <property type="entry name" value="Lectin_C"/>
    <property type="match status" value="1"/>
</dbReference>
<dbReference type="Gene3D" id="3.10.100.10">
    <property type="entry name" value="Mannose-Binding Protein A, subunit A"/>
    <property type="match status" value="1"/>
</dbReference>
<dbReference type="InterPro" id="IPR016186">
    <property type="entry name" value="C-type_lectin-like/link_sf"/>
</dbReference>
<reference evidence="4" key="1">
    <citation type="submission" date="2020-06" db="EMBL/GenBank/DDBJ databases">
        <title>Draft genome of Bugula neritina, a colonial animal packing powerful symbionts and potential medicines.</title>
        <authorList>
            <person name="Rayko M."/>
        </authorList>
    </citation>
    <scope>NUCLEOTIDE SEQUENCE [LARGE SCALE GENOMIC DNA]</scope>
    <source>
        <strain evidence="4">Kwan_BN1</strain>
    </source>
</reference>
<organism evidence="4 5">
    <name type="scientific">Bugula neritina</name>
    <name type="common">Brown bryozoan</name>
    <name type="synonym">Sertularia neritina</name>
    <dbReference type="NCBI Taxonomy" id="10212"/>
    <lineage>
        <taxon>Eukaryota</taxon>
        <taxon>Metazoa</taxon>
        <taxon>Spiralia</taxon>
        <taxon>Lophotrochozoa</taxon>
        <taxon>Bryozoa</taxon>
        <taxon>Gymnolaemata</taxon>
        <taxon>Cheilostomatida</taxon>
        <taxon>Flustrina</taxon>
        <taxon>Buguloidea</taxon>
        <taxon>Bugulidae</taxon>
        <taxon>Bugula</taxon>
    </lineage>
</organism>
<dbReference type="PANTHER" id="PTHR22803">
    <property type="entry name" value="MANNOSE, PHOSPHOLIPASE, LECTIN RECEPTOR RELATED"/>
    <property type="match status" value="1"/>
</dbReference>
<gene>
    <name evidence="4" type="ORF">EB796_008251</name>
</gene>
<evidence type="ECO:0000256" key="1">
    <source>
        <dbReference type="ARBA" id="ARBA00023157"/>
    </source>
</evidence>
<dbReference type="SUPFAM" id="SSF56436">
    <property type="entry name" value="C-type lectin-like"/>
    <property type="match status" value="1"/>
</dbReference>
<dbReference type="SMART" id="SM00034">
    <property type="entry name" value="CLECT"/>
    <property type="match status" value="1"/>
</dbReference>
<dbReference type="InterPro" id="IPR050111">
    <property type="entry name" value="C-type_lectin/snaclec_domain"/>
</dbReference>
<evidence type="ECO:0000313" key="4">
    <source>
        <dbReference type="EMBL" id="KAF6033445.1"/>
    </source>
</evidence>
<dbReference type="OrthoDB" id="6285913at2759"/>
<dbReference type="AlphaFoldDB" id="A0A7J7K5J4"/>
<dbReference type="InterPro" id="IPR016187">
    <property type="entry name" value="CTDL_fold"/>
</dbReference>
<dbReference type="CDD" id="cd00037">
    <property type="entry name" value="CLECT"/>
    <property type="match status" value="1"/>
</dbReference>
<dbReference type="InterPro" id="IPR018378">
    <property type="entry name" value="C-type_lectin_CS"/>
</dbReference>
<dbReference type="PROSITE" id="PS50041">
    <property type="entry name" value="C_TYPE_LECTIN_2"/>
    <property type="match status" value="1"/>
</dbReference>
<feature type="region of interest" description="Disordered" evidence="2">
    <location>
        <begin position="1"/>
        <end position="21"/>
    </location>
</feature>
<keyword evidence="1" id="KW-1015">Disulfide bond</keyword>
<sequence length="154" mass="17329">MQYKPAILPSGSDTEKRSDSCPNGWVKSPLNNCYRFVSSPKASWKTAQGFCLDEGGTLATMDNADETYWLKGYRLFHANLHFSAWIGGYKKNGQWLWHGRITDSTIVATDWAPSEPNNANGNEDCIETYGSGHVWNDLACHEPRGFICEKDLDF</sequence>
<name>A0A7J7K5J4_BUGNE</name>
<protein>
    <recommendedName>
        <fullName evidence="3">C-type lectin domain-containing protein</fullName>
    </recommendedName>
</protein>
<comment type="caution">
    <text evidence="4">The sequence shown here is derived from an EMBL/GenBank/DDBJ whole genome shotgun (WGS) entry which is preliminary data.</text>
</comment>
<evidence type="ECO:0000313" key="5">
    <source>
        <dbReference type="Proteomes" id="UP000593567"/>
    </source>
</evidence>